<dbReference type="EMBL" id="BJXX01000056">
    <property type="protein sequence ID" value="GEN33869.1"/>
    <property type="molecule type" value="Genomic_DNA"/>
</dbReference>
<proteinExistence type="predicted"/>
<reference evidence="1 2" key="1">
    <citation type="submission" date="2019-07" db="EMBL/GenBank/DDBJ databases">
        <title>Whole genome shotgun sequence of Aneurinibacillus danicus NBRC 102444.</title>
        <authorList>
            <person name="Hosoyama A."/>
            <person name="Uohara A."/>
            <person name="Ohji S."/>
            <person name="Ichikawa N."/>
        </authorList>
    </citation>
    <scope>NUCLEOTIDE SEQUENCE [LARGE SCALE GENOMIC DNA]</scope>
    <source>
        <strain evidence="1 2">NBRC 102444</strain>
    </source>
</reference>
<evidence type="ECO:0008006" key="3">
    <source>
        <dbReference type="Google" id="ProtNLM"/>
    </source>
</evidence>
<dbReference type="InterPro" id="IPR016187">
    <property type="entry name" value="CTDL_fold"/>
</dbReference>
<comment type="caution">
    <text evidence="1">The sequence shown here is derived from an EMBL/GenBank/DDBJ whole genome shotgun (WGS) entry which is preliminary data.</text>
</comment>
<evidence type="ECO:0000313" key="1">
    <source>
        <dbReference type="EMBL" id="GEN33869.1"/>
    </source>
</evidence>
<dbReference type="AlphaFoldDB" id="A0A511V527"/>
<protein>
    <recommendedName>
        <fullName evidence="3">Sulfatase-modifying factor enzyme domain-containing protein</fullName>
    </recommendedName>
</protein>
<name>A0A511V527_9BACL</name>
<dbReference type="Gene3D" id="3.90.1580.10">
    <property type="entry name" value="paralog of FGE (formylglycine-generating enzyme)"/>
    <property type="match status" value="2"/>
</dbReference>
<dbReference type="RefSeq" id="WP_146809168.1">
    <property type="nucleotide sequence ID" value="NZ_BJXX01000056.1"/>
</dbReference>
<dbReference type="SUPFAM" id="SSF56436">
    <property type="entry name" value="C-type lectin-like"/>
    <property type="match status" value="2"/>
</dbReference>
<gene>
    <name evidence="1" type="ORF">ADA01nite_13290</name>
</gene>
<organism evidence="1 2">
    <name type="scientific">Aneurinibacillus danicus</name>
    <dbReference type="NCBI Taxonomy" id="267746"/>
    <lineage>
        <taxon>Bacteria</taxon>
        <taxon>Bacillati</taxon>
        <taxon>Bacillota</taxon>
        <taxon>Bacilli</taxon>
        <taxon>Bacillales</taxon>
        <taxon>Paenibacillaceae</taxon>
        <taxon>Aneurinibacillus group</taxon>
        <taxon>Aneurinibacillus</taxon>
    </lineage>
</organism>
<dbReference type="InterPro" id="IPR042095">
    <property type="entry name" value="SUMF_sf"/>
</dbReference>
<dbReference type="Proteomes" id="UP000321157">
    <property type="component" value="Unassembled WGS sequence"/>
</dbReference>
<accession>A0A511V527</accession>
<keyword evidence="2" id="KW-1185">Reference proteome</keyword>
<dbReference type="OrthoDB" id="9768004at2"/>
<sequence>MGGLSLAQLRDQILAGTRERHFIHGDVTGTPTKQVVSTMVYIPKFKTAGLPQPELNGLELGGFWVDKYQCSHPNATSTTRGTSTPNSPGTAIAVSQAGVVPWTDIDWNNAKIACENRFVDGGQCHLMTPKEWAAIAYLSWLLNPDLKGNTNYGRDHRDANSWENFGIKDPLAPTPPTGQIMTRVLTGTGPSTWSHNGQANGVFDIVGNVWEWVDLLIEDGVYAHAKTAKINDADGITAADSTIALKNIEYPAWPASGVVTIGTEDIKYTSFLDNGDGTGALIGCTRGYNGTTAASAANNAVVTLKLRYCIAPPGGAAAKLTANITASQTTIPYSYPDNYRGPELPNAGTIQIDNEQITYTGKTATELTGCTRGANGTTAAAANAGKGFATVDLNFNYNVTATGDYGQYGYAKLNALSIDPELKYLALPASVSSGGNSGYKNMHGYWWRAYKQRAALRGGYWGGGSVAGAFALALNDLPSYASSYIGFRACKSI</sequence>
<evidence type="ECO:0000313" key="2">
    <source>
        <dbReference type="Proteomes" id="UP000321157"/>
    </source>
</evidence>